<feature type="compositionally biased region" description="Basic and acidic residues" evidence="2">
    <location>
        <begin position="624"/>
        <end position="644"/>
    </location>
</feature>
<feature type="compositionally biased region" description="Basic and acidic residues" evidence="2">
    <location>
        <begin position="191"/>
        <end position="223"/>
    </location>
</feature>
<keyword evidence="1" id="KW-0663">Pyridoxal phosphate</keyword>
<feature type="compositionally biased region" description="Low complexity" evidence="2">
    <location>
        <begin position="301"/>
        <end position="313"/>
    </location>
</feature>
<dbReference type="InterPro" id="IPR004839">
    <property type="entry name" value="Aminotransferase_I/II_large"/>
</dbReference>
<feature type="region of interest" description="Disordered" evidence="2">
    <location>
        <begin position="591"/>
        <end position="644"/>
    </location>
</feature>
<proteinExistence type="predicted"/>
<reference evidence="4" key="1">
    <citation type="submission" date="2021-06" db="EMBL/GenBank/DDBJ databases">
        <title>Parelaphostrongylus tenuis whole genome reference sequence.</title>
        <authorList>
            <person name="Garwood T.J."/>
            <person name="Larsen P.A."/>
            <person name="Fountain-Jones N.M."/>
            <person name="Garbe J.R."/>
            <person name="Macchietto M.G."/>
            <person name="Kania S.A."/>
            <person name="Gerhold R.W."/>
            <person name="Richards J.E."/>
            <person name="Wolf T.M."/>
        </authorList>
    </citation>
    <scope>NUCLEOTIDE SEQUENCE</scope>
    <source>
        <strain evidence="4">MNPRO001-30</strain>
        <tissue evidence="4">Meninges</tissue>
    </source>
</reference>
<protein>
    <recommendedName>
        <fullName evidence="3">Aminotransferase class I/classII large domain-containing protein</fullName>
    </recommendedName>
</protein>
<feature type="domain" description="Aminotransferase class I/classII large" evidence="3">
    <location>
        <begin position="937"/>
        <end position="1272"/>
    </location>
</feature>
<dbReference type="GO" id="GO:0030170">
    <property type="term" value="F:pyridoxal phosphate binding"/>
    <property type="evidence" value="ECO:0007669"/>
    <property type="project" value="InterPro"/>
</dbReference>
<feature type="compositionally biased region" description="Basic and acidic residues" evidence="2">
    <location>
        <begin position="76"/>
        <end position="97"/>
    </location>
</feature>
<dbReference type="InterPro" id="IPR050478">
    <property type="entry name" value="Ethylene_sulfur-biosynth"/>
</dbReference>
<comment type="caution">
    <text evidence="4">The sequence shown here is derived from an EMBL/GenBank/DDBJ whole genome shotgun (WGS) entry which is preliminary data.</text>
</comment>
<dbReference type="PANTHER" id="PTHR43795">
    <property type="entry name" value="BIFUNCTIONAL ASPARTATE AMINOTRANSFERASE AND GLUTAMATE/ASPARTATE-PREPHENATE AMINOTRANSFERASE-RELATED"/>
    <property type="match status" value="1"/>
</dbReference>
<dbReference type="Gene3D" id="3.40.640.10">
    <property type="entry name" value="Type I PLP-dependent aspartate aminotransferase-like (Major domain)"/>
    <property type="match status" value="1"/>
</dbReference>
<feature type="compositionally biased region" description="Basic and acidic residues" evidence="2">
    <location>
        <begin position="591"/>
        <end position="617"/>
    </location>
</feature>
<name>A0AAD5WJ50_PARTN</name>
<feature type="compositionally biased region" description="Basic and acidic residues" evidence="2">
    <location>
        <begin position="317"/>
        <end position="326"/>
    </location>
</feature>
<dbReference type="GO" id="GO:0008483">
    <property type="term" value="F:transaminase activity"/>
    <property type="evidence" value="ECO:0007669"/>
    <property type="project" value="TreeGrafter"/>
</dbReference>
<dbReference type="PRINTS" id="PR00753">
    <property type="entry name" value="ACCSYNTHASE"/>
</dbReference>
<feature type="compositionally biased region" description="Polar residues" evidence="2">
    <location>
        <begin position="760"/>
        <end position="790"/>
    </location>
</feature>
<organism evidence="4 5">
    <name type="scientific">Parelaphostrongylus tenuis</name>
    <name type="common">Meningeal worm</name>
    <dbReference type="NCBI Taxonomy" id="148309"/>
    <lineage>
        <taxon>Eukaryota</taxon>
        <taxon>Metazoa</taxon>
        <taxon>Ecdysozoa</taxon>
        <taxon>Nematoda</taxon>
        <taxon>Chromadorea</taxon>
        <taxon>Rhabditida</taxon>
        <taxon>Rhabditina</taxon>
        <taxon>Rhabditomorpha</taxon>
        <taxon>Strongyloidea</taxon>
        <taxon>Metastrongylidae</taxon>
        <taxon>Parelaphostrongylus</taxon>
    </lineage>
</organism>
<gene>
    <name evidence="4" type="ORF">KIN20_034328</name>
</gene>
<feature type="compositionally biased region" description="Polar residues" evidence="2">
    <location>
        <begin position="101"/>
        <end position="114"/>
    </location>
</feature>
<evidence type="ECO:0000256" key="1">
    <source>
        <dbReference type="ARBA" id="ARBA00022898"/>
    </source>
</evidence>
<dbReference type="InterPro" id="IPR015421">
    <property type="entry name" value="PyrdxlP-dep_Trfase_major"/>
</dbReference>
<evidence type="ECO:0000256" key="2">
    <source>
        <dbReference type="SAM" id="MobiDB-lite"/>
    </source>
</evidence>
<feature type="region of interest" description="Disordered" evidence="2">
    <location>
        <begin position="162"/>
        <end position="383"/>
    </location>
</feature>
<dbReference type="Gene3D" id="3.90.1150.10">
    <property type="entry name" value="Aspartate Aminotransferase, domain 1"/>
    <property type="match status" value="1"/>
</dbReference>
<dbReference type="Proteomes" id="UP001196413">
    <property type="component" value="Unassembled WGS sequence"/>
</dbReference>
<dbReference type="InterPro" id="IPR015424">
    <property type="entry name" value="PyrdxlP-dep_Trfase"/>
</dbReference>
<feature type="compositionally biased region" description="Polar residues" evidence="2">
    <location>
        <begin position="270"/>
        <end position="279"/>
    </location>
</feature>
<accession>A0AAD5WJ50</accession>
<keyword evidence="5" id="KW-1185">Reference proteome</keyword>
<feature type="region of interest" description="Disordered" evidence="2">
    <location>
        <begin position="445"/>
        <end position="472"/>
    </location>
</feature>
<evidence type="ECO:0000313" key="4">
    <source>
        <dbReference type="EMBL" id="KAJ1372232.1"/>
    </source>
</evidence>
<dbReference type="EMBL" id="JAHQIW010007107">
    <property type="protein sequence ID" value="KAJ1372232.1"/>
    <property type="molecule type" value="Genomic_DNA"/>
</dbReference>
<evidence type="ECO:0000259" key="3">
    <source>
        <dbReference type="Pfam" id="PF00155"/>
    </source>
</evidence>
<feature type="region of interest" description="Disordered" evidence="2">
    <location>
        <begin position="752"/>
        <end position="795"/>
    </location>
</feature>
<dbReference type="InterPro" id="IPR015422">
    <property type="entry name" value="PyrdxlP-dep_Trfase_small"/>
</dbReference>
<feature type="compositionally biased region" description="Basic and acidic residues" evidence="2">
    <location>
        <begin position="368"/>
        <end position="383"/>
    </location>
</feature>
<feature type="compositionally biased region" description="Low complexity" evidence="2">
    <location>
        <begin position="176"/>
        <end position="187"/>
    </location>
</feature>
<sequence>MEPTRSKSPRDQAVDVLKEAEIVGGHVHSSATLSQREAVKRQMNESKINIDDVFCQNSVEEANLKKCSCSACNLEKPSDDERNQVKRESFESPKRVAETNVPKQQLSTSNSTPTVEISLDEIFGVASTSSIQDKVVSNNIEEHGSMKTVDDRSANTSVIESAVTLHKPATTDIKKSPSSPAHPDSSSNKVTRSEKVNTHSSDFKPIAEPRKSKEYHVTAETHSEPVPLRSDTSAPNFEMDNGASQSLDWLEKLVSSDDSGSKRKDHDFEISNTVATTSVPRKPARGNEINGKTTHMGVQISSVPPSSSQSESRSAVRKADRGKEKSIAGQDSCEQTRDGSPVMVREKLAEIRPDLSAAEINRQVESGQDDHKQSPSLSHRDPERSMFTLDPEEIHFPHGRTTLVGDILRKPSVLEETSFNTDHLSPKEDVNRAYCQRLSQLKSELGLDQMDSKETKTPVPPQRSKSTSTVKSVYSYGKEAGRGETMPATEQRSLDHDALIDAVFGEVLDGEMSEQTNLGESSLSQTLQETVASDECSDSKKIRYLTHKPGLEECNSIAAVHTLKESGVKEYVTELLDQSLDDAMSSASISLEERAKREGDRSPVTDTSFDRKHREQRPSIGPNNHKEEEKEEEKDQKSHDVDPNIKEVYTSNINNQQLMESVISYPHSVASPRLASPAVMTSERDRSAGEFDGFLESHSHAHQNTGDDITFVSSASVVMNDTHSSSDGEFDNDHIMKLVFSQPTEILKLEPQSHMDRSQNRGQVSGPEQASETPDSSLHYQTDSRSCSSMDHSHRKTDDEVLEIEVYPDHFTIKGSYAMFINKEEEPLGRLLEELHSRGTSSLDFSITPKLRRLLFQCIQEKAYPAAKDLLSSRARNLLVDEEFVDMADAAMEKNRFSEQSNLQGNINFCTVENNLCADEVMFHLKRHGFSPTEMHLIRYPPPGGHQSTKRVMSKYLKEFMSATVDENELVILPSTISAYDMLCHCTCEADDIVLTAAPTYAASVRNIGARAHCRLRTVETDMASPKLDLVNYQKALDSHHSKGEVVRAVLIINPHNPLGAIFPPDEVIQLCNWATRNNLVVLVDESFSSCVFGSSSFKSFLTYRHQLEKPKLVVYIWGLSKDFGIPGLKISVVQTSSSELMTSLSRLTLIYPVSALAHDAASVLLSDYEWLRKFHALKLARLSAHYKFVVRHLHEIGLNFIPAVAGCFVMADFRKHLRSQTFASELSLFQSLCDRGVMLTPGQQVLAQQPGWMRLVFGGNRKELVEGINRLRSFFNLPSVQDTVEY</sequence>
<dbReference type="PANTHER" id="PTHR43795:SF39">
    <property type="entry name" value="AMINOTRANSFERASE CLASS I_CLASSII DOMAIN-CONTAINING PROTEIN"/>
    <property type="match status" value="1"/>
</dbReference>
<dbReference type="GO" id="GO:0006520">
    <property type="term" value="P:amino acid metabolic process"/>
    <property type="evidence" value="ECO:0007669"/>
    <property type="project" value="TreeGrafter"/>
</dbReference>
<evidence type="ECO:0000313" key="5">
    <source>
        <dbReference type="Proteomes" id="UP001196413"/>
    </source>
</evidence>
<dbReference type="Pfam" id="PF00155">
    <property type="entry name" value="Aminotran_1_2"/>
    <property type="match status" value="1"/>
</dbReference>
<dbReference type="SUPFAM" id="SSF53383">
    <property type="entry name" value="PLP-dependent transferases"/>
    <property type="match status" value="1"/>
</dbReference>
<feature type="compositionally biased region" description="Basic and acidic residues" evidence="2">
    <location>
        <begin position="249"/>
        <end position="269"/>
    </location>
</feature>
<feature type="compositionally biased region" description="Basic and acidic residues" evidence="2">
    <location>
        <begin position="344"/>
        <end position="353"/>
    </location>
</feature>
<feature type="region of interest" description="Disordered" evidence="2">
    <location>
        <begin position="73"/>
        <end position="114"/>
    </location>
</feature>
<dbReference type="CDD" id="cd00609">
    <property type="entry name" value="AAT_like"/>
    <property type="match status" value="1"/>
</dbReference>